<dbReference type="AlphaFoldDB" id="A0AAW0J917"/>
<organism evidence="2 3">
    <name type="scientific">Quercus suber</name>
    <name type="common">Cork oak</name>
    <dbReference type="NCBI Taxonomy" id="58331"/>
    <lineage>
        <taxon>Eukaryota</taxon>
        <taxon>Viridiplantae</taxon>
        <taxon>Streptophyta</taxon>
        <taxon>Embryophyta</taxon>
        <taxon>Tracheophyta</taxon>
        <taxon>Spermatophyta</taxon>
        <taxon>Magnoliopsida</taxon>
        <taxon>eudicotyledons</taxon>
        <taxon>Gunneridae</taxon>
        <taxon>Pentapetalae</taxon>
        <taxon>rosids</taxon>
        <taxon>fabids</taxon>
        <taxon>Fagales</taxon>
        <taxon>Fagaceae</taxon>
        <taxon>Quercus</taxon>
    </lineage>
</organism>
<evidence type="ECO:0000313" key="3">
    <source>
        <dbReference type="Proteomes" id="UP000237347"/>
    </source>
</evidence>
<keyword evidence="3" id="KW-1185">Reference proteome</keyword>
<sequence>MDFSEQDEQEVIGVEENGDEEVEINSRDFHGYQEDDRDLFGSDNEDYCKTTAISPFSIPVLPAVRNPNNHSRGGRGRWQNDRGGPGLLPRPGPFPQRQNFGFGSKFMNGRDERFVSELKLSKSEETLSRKCINIQE</sequence>
<feature type="non-terminal residue" evidence="2">
    <location>
        <position position="136"/>
    </location>
</feature>
<name>A0AAW0J917_QUESU</name>
<feature type="region of interest" description="Disordered" evidence="1">
    <location>
        <begin position="63"/>
        <end position="97"/>
    </location>
</feature>
<dbReference type="Proteomes" id="UP000237347">
    <property type="component" value="Unassembled WGS sequence"/>
</dbReference>
<reference evidence="2 3" key="1">
    <citation type="journal article" date="2018" name="Sci. Data">
        <title>The draft genome sequence of cork oak.</title>
        <authorList>
            <person name="Ramos A.M."/>
            <person name="Usie A."/>
            <person name="Barbosa P."/>
            <person name="Barros P.M."/>
            <person name="Capote T."/>
            <person name="Chaves I."/>
            <person name="Simoes F."/>
            <person name="Abreu I."/>
            <person name="Carrasquinho I."/>
            <person name="Faro C."/>
            <person name="Guimaraes J.B."/>
            <person name="Mendonca D."/>
            <person name="Nobrega F."/>
            <person name="Rodrigues L."/>
            <person name="Saibo N.J.M."/>
            <person name="Varela M.C."/>
            <person name="Egas C."/>
            <person name="Matos J."/>
            <person name="Miguel C.M."/>
            <person name="Oliveira M.M."/>
            <person name="Ricardo C.P."/>
            <person name="Goncalves S."/>
        </authorList>
    </citation>
    <scope>NUCLEOTIDE SEQUENCE [LARGE SCALE GENOMIC DNA]</scope>
    <source>
        <strain evidence="3">cv. HL8</strain>
        <tissue evidence="2">Leaves</tissue>
    </source>
</reference>
<proteinExistence type="predicted"/>
<comment type="caution">
    <text evidence="2">The sequence shown here is derived from an EMBL/GenBank/DDBJ whole genome shotgun (WGS) entry which is preliminary data.</text>
</comment>
<gene>
    <name evidence="2" type="ORF">CFP56_035609</name>
</gene>
<protein>
    <submittedName>
        <fullName evidence="2">Decapping nuclease dxo like protein</fullName>
    </submittedName>
</protein>
<dbReference type="EMBL" id="PKMF04000636">
    <property type="protein sequence ID" value="KAK7823354.1"/>
    <property type="molecule type" value="Genomic_DNA"/>
</dbReference>
<evidence type="ECO:0000313" key="2">
    <source>
        <dbReference type="EMBL" id="KAK7823354.1"/>
    </source>
</evidence>
<accession>A0AAW0J917</accession>
<evidence type="ECO:0000256" key="1">
    <source>
        <dbReference type="SAM" id="MobiDB-lite"/>
    </source>
</evidence>